<dbReference type="CDD" id="cd18539">
    <property type="entry name" value="SRP_G"/>
    <property type="match status" value="1"/>
</dbReference>
<dbReference type="InterPro" id="IPR004125">
    <property type="entry name" value="Signal_recog_particle_SRP54_M"/>
</dbReference>
<dbReference type="EC" id="3.6.5.4" evidence="9"/>
<dbReference type="Pfam" id="PF02978">
    <property type="entry name" value="SRP_SPB"/>
    <property type="match status" value="1"/>
</dbReference>
<dbReference type="Gene3D" id="1.20.120.140">
    <property type="entry name" value="Signal recognition particle SRP54, nucleotide-binding domain"/>
    <property type="match status" value="1"/>
</dbReference>
<dbReference type="OrthoDB" id="9804720at2"/>
<dbReference type="InterPro" id="IPR003593">
    <property type="entry name" value="AAA+_ATPase"/>
</dbReference>
<dbReference type="InterPro" id="IPR042101">
    <property type="entry name" value="SRP54_N_sf"/>
</dbReference>
<dbReference type="SMART" id="SM00382">
    <property type="entry name" value="AAA"/>
    <property type="match status" value="1"/>
</dbReference>
<dbReference type="AlphaFoldDB" id="A0A2A8D2U1"/>
<comment type="domain">
    <text evidence="9">Composed of three domains: the N-terminal N domain, which is responsible for interactions with the ribosome, the central G domain, which binds GTP, and the C-terminal M domain, which binds the RNA and the signal sequence of the RNC.</text>
</comment>
<dbReference type="SUPFAM" id="SSF52540">
    <property type="entry name" value="P-loop containing nucleoside triphosphate hydrolases"/>
    <property type="match status" value="1"/>
</dbReference>
<name>A0A2A8D2U1_9BACT</name>
<dbReference type="Pfam" id="PF02881">
    <property type="entry name" value="SRP54_N"/>
    <property type="match status" value="1"/>
</dbReference>
<comment type="catalytic activity">
    <reaction evidence="8 9">
        <text>GTP + H2O = GDP + phosphate + H(+)</text>
        <dbReference type="Rhea" id="RHEA:19669"/>
        <dbReference type="ChEBI" id="CHEBI:15377"/>
        <dbReference type="ChEBI" id="CHEBI:15378"/>
        <dbReference type="ChEBI" id="CHEBI:37565"/>
        <dbReference type="ChEBI" id="CHEBI:43474"/>
        <dbReference type="ChEBI" id="CHEBI:58189"/>
        <dbReference type="EC" id="3.6.5.4"/>
    </reaction>
</comment>
<evidence type="ECO:0000256" key="7">
    <source>
        <dbReference type="ARBA" id="ARBA00023274"/>
    </source>
</evidence>
<dbReference type="SMART" id="SM00963">
    <property type="entry name" value="SRP54_N"/>
    <property type="match status" value="1"/>
</dbReference>
<dbReference type="PANTHER" id="PTHR11564:SF5">
    <property type="entry name" value="SIGNAL RECOGNITION PARTICLE SUBUNIT SRP54"/>
    <property type="match status" value="1"/>
</dbReference>
<comment type="caution">
    <text evidence="11">The sequence shown here is derived from an EMBL/GenBank/DDBJ whole genome shotgun (WGS) entry which is preliminary data.</text>
</comment>
<proteinExistence type="inferred from homology"/>
<dbReference type="FunFam" id="3.40.50.300:FF:000022">
    <property type="entry name" value="Signal recognition particle 54 kDa subunit"/>
    <property type="match status" value="1"/>
</dbReference>
<dbReference type="Pfam" id="PF00448">
    <property type="entry name" value="SRP54"/>
    <property type="match status" value="1"/>
</dbReference>
<evidence type="ECO:0000256" key="4">
    <source>
        <dbReference type="ARBA" id="ARBA00022884"/>
    </source>
</evidence>
<keyword evidence="2 9" id="KW-0547">Nucleotide-binding</keyword>
<feature type="binding site" evidence="9">
    <location>
        <begin position="107"/>
        <end position="114"/>
    </location>
    <ligand>
        <name>GTP</name>
        <dbReference type="ChEBI" id="CHEBI:37565"/>
    </ligand>
</feature>
<dbReference type="RefSeq" id="WP_098074166.1">
    <property type="nucleotide sequence ID" value="NZ_PDEQ01000001.1"/>
</dbReference>
<dbReference type="SMART" id="SM00962">
    <property type="entry name" value="SRP54"/>
    <property type="match status" value="1"/>
</dbReference>
<comment type="subunit">
    <text evidence="9">Part of the signal recognition particle protein translocation system, which is composed of SRP and FtsY.</text>
</comment>
<evidence type="ECO:0000256" key="8">
    <source>
        <dbReference type="ARBA" id="ARBA00048027"/>
    </source>
</evidence>
<evidence type="ECO:0000256" key="5">
    <source>
        <dbReference type="ARBA" id="ARBA00023134"/>
    </source>
</evidence>
<dbReference type="GO" id="GO:0006614">
    <property type="term" value="P:SRP-dependent cotranslational protein targeting to membrane"/>
    <property type="evidence" value="ECO:0007669"/>
    <property type="project" value="InterPro"/>
</dbReference>
<dbReference type="InterPro" id="IPR000897">
    <property type="entry name" value="SRP54_GTPase_dom"/>
</dbReference>
<evidence type="ECO:0000256" key="1">
    <source>
        <dbReference type="ARBA" id="ARBA00005450"/>
    </source>
</evidence>
<gene>
    <name evidence="9" type="primary">ffh</name>
    <name evidence="11" type="ORF">CRI94_03020</name>
</gene>
<keyword evidence="12" id="KW-1185">Reference proteome</keyword>
<comment type="subcellular location">
    <subcellularLocation>
        <location evidence="9">Cytoplasm</location>
    </subcellularLocation>
    <text evidence="9">The SRP-RNC complex is targeted to the cytoplasmic membrane.</text>
</comment>
<dbReference type="InterPro" id="IPR027417">
    <property type="entry name" value="P-loop_NTPase"/>
</dbReference>
<dbReference type="GO" id="GO:0005525">
    <property type="term" value="F:GTP binding"/>
    <property type="evidence" value="ECO:0007669"/>
    <property type="project" value="UniProtKB-UniRule"/>
</dbReference>
<keyword evidence="7 9" id="KW-0687">Ribonucleoprotein</keyword>
<dbReference type="InterPro" id="IPR004780">
    <property type="entry name" value="SRP"/>
</dbReference>
<keyword evidence="4 9" id="KW-0694">RNA-binding</keyword>
<accession>A0A2A8D2U1</accession>
<dbReference type="PANTHER" id="PTHR11564">
    <property type="entry name" value="SIGNAL RECOGNITION PARTICLE 54K PROTEIN SRP54"/>
    <property type="match status" value="1"/>
</dbReference>
<protein>
    <recommendedName>
        <fullName evidence="9">Signal recognition particle protein</fullName>
        <ecNumber evidence="9">3.6.5.4</ecNumber>
    </recommendedName>
    <alternativeName>
        <fullName evidence="9">Fifty-four homolog</fullName>
    </alternativeName>
</protein>
<dbReference type="Gene3D" id="1.10.260.30">
    <property type="entry name" value="Signal recognition particle, SRP54 subunit, M-domain"/>
    <property type="match status" value="1"/>
</dbReference>
<organism evidence="11 12">
    <name type="scientific">Longibacter salinarum</name>
    <dbReference type="NCBI Taxonomy" id="1850348"/>
    <lineage>
        <taxon>Bacteria</taxon>
        <taxon>Pseudomonadati</taxon>
        <taxon>Rhodothermota</taxon>
        <taxon>Rhodothermia</taxon>
        <taxon>Rhodothermales</taxon>
        <taxon>Salisaetaceae</taxon>
        <taxon>Longibacter</taxon>
    </lineage>
</organism>
<dbReference type="GO" id="GO:0008312">
    <property type="term" value="F:7S RNA binding"/>
    <property type="evidence" value="ECO:0007669"/>
    <property type="project" value="InterPro"/>
</dbReference>
<keyword evidence="5 9" id="KW-0342">GTP-binding</keyword>
<keyword evidence="3 9" id="KW-0378">Hydrolase</keyword>
<dbReference type="NCBIfam" id="TIGR00959">
    <property type="entry name" value="ffh"/>
    <property type="match status" value="1"/>
</dbReference>
<dbReference type="Proteomes" id="UP000220102">
    <property type="component" value="Unassembled WGS sequence"/>
</dbReference>
<evidence type="ECO:0000256" key="9">
    <source>
        <dbReference type="HAMAP-Rule" id="MF_00306"/>
    </source>
</evidence>
<keyword evidence="9" id="KW-0963">Cytoplasm</keyword>
<evidence type="ECO:0000259" key="10">
    <source>
        <dbReference type="PROSITE" id="PS00300"/>
    </source>
</evidence>
<dbReference type="SUPFAM" id="SSF47446">
    <property type="entry name" value="Signal peptide-binding domain"/>
    <property type="match status" value="1"/>
</dbReference>
<dbReference type="Gene3D" id="3.40.50.300">
    <property type="entry name" value="P-loop containing nucleotide triphosphate hydrolases"/>
    <property type="match status" value="1"/>
</dbReference>
<dbReference type="PROSITE" id="PS00300">
    <property type="entry name" value="SRP54"/>
    <property type="match status" value="1"/>
</dbReference>
<keyword evidence="6 9" id="KW-0733">Signal recognition particle</keyword>
<evidence type="ECO:0000313" key="11">
    <source>
        <dbReference type="EMBL" id="PEN15266.1"/>
    </source>
</evidence>
<dbReference type="InterPro" id="IPR036891">
    <property type="entry name" value="Signal_recog_part_SRP54_M_sf"/>
</dbReference>
<dbReference type="InterPro" id="IPR013822">
    <property type="entry name" value="Signal_recog_particl_SRP54_hlx"/>
</dbReference>
<sequence>MFESLSEKLEGALQSVTGQGRINELNVAETMREIRRALLNADVNYQVAKEFTNNVKEKALGEDVLTSVTPGQQLTKIVYDELTRVLGGEHVEIEYAEDPPTVILVAGLQGSGKTTFCSKLAKHLRSKGRAPLLAAADVYRPAAVDQLQKLASGINVPVYTVSDDDGKPVQDAVRVAEEAVEEARNTARDVVIIDTAGRMHIDEAMMEEVSTIKSAVDPNEILFVVDSMTGQDAVNTAKEFNEQLDYDGVVLTKLDGDTRGGAALSIRSVVQKPIKFASTGEKLDALTEFYPDRMAQRILGMGDVVSFVERAQEQYDEKQAEKLQEKIRSEDFDLQDFYDQLQRIQKMGSVKDLLGMIPGVGRQIKDLDVDDDAFKHIEAMIQSMTPKERSHPEILNGTRRRRIARGSGVEVRDVNQLIKQFREMKKMMKTMSKLTGQGRSMNLKKLMSKFGGGNSPFPGM</sequence>
<evidence type="ECO:0000256" key="3">
    <source>
        <dbReference type="ARBA" id="ARBA00022801"/>
    </source>
</evidence>
<dbReference type="HAMAP" id="MF_00306">
    <property type="entry name" value="SRP54"/>
    <property type="match status" value="1"/>
</dbReference>
<feature type="domain" description="SRP54-type proteins GTP-binding" evidence="10">
    <location>
        <begin position="273"/>
        <end position="286"/>
    </location>
</feature>
<evidence type="ECO:0000256" key="2">
    <source>
        <dbReference type="ARBA" id="ARBA00022741"/>
    </source>
</evidence>
<comment type="similarity">
    <text evidence="1 9">Belongs to the GTP-binding SRP family. SRP54 subfamily.</text>
</comment>
<evidence type="ECO:0000256" key="6">
    <source>
        <dbReference type="ARBA" id="ARBA00023135"/>
    </source>
</evidence>
<feature type="binding site" evidence="9">
    <location>
        <begin position="194"/>
        <end position="198"/>
    </location>
    <ligand>
        <name>GTP</name>
        <dbReference type="ChEBI" id="CHEBI:37565"/>
    </ligand>
</feature>
<dbReference type="EMBL" id="PDEQ01000001">
    <property type="protein sequence ID" value="PEN15266.1"/>
    <property type="molecule type" value="Genomic_DNA"/>
</dbReference>
<dbReference type="GO" id="GO:0003924">
    <property type="term" value="F:GTPase activity"/>
    <property type="evidence" value="ECO:0007669"/>
    <property type="project" value="UniProtKB-UniRule"/>
</dbReference>
<evidence type="ECO:0000313" key="12">
    <source>
        <dbReference type="Proteomes" id="UP000220102"/>
    </source>
</evidence>
<feature type="binding site" evidence="9">
    <location>
        <begin position="252"/>
        <end position="255"/>
    </location>
    <ligand>
        <name>GTP</name>
        <dbReference type="ChEBI" id="CHEBI:37565"/>
    </ligand>
</feature>
<reference evidence="11 12" key="1">
    <citation type="submission" date="2017-10" db="EMBL/GenBank/DDBJ databases">
        <title>Draft genome of Longibacter Salinarum.</title>
        <authorList>
            <person name="Goh K.M."/>
            <person name="Shamsir M.S."/>
            <person name="Lim S.W."/>
        </authorList>
    </citation>
    <scope>NUCLEOTIDE SEQUENCE [LARGE SCALE GENOMIC DNA]</scope>
    <source>
        <strain evidence="11 12">KCTC 52045</strain>
    </source>
</reference>
<comment type="function">
    <text evidence="9">Involved in targeting and insertion of nascent membrane proteins into the cytoplasmic membrane. Binds to the hydrophobic signal sequence of the ribosome-nascent chain (RNC) as it emerges from the ribosomes. The SRP-RNC complex is then targeted to the cytoplasmic membrane where it interacts with the SRP receptor FtsY.</text>
</comment>
<dbReference type="GO" id="GO:0048500">
    <property type="term" value="C:signal recognition particle"/>
    <property type="evidence" value="ECO:0007669"/>
    <property type="project" value="UniProtKB-UniRule"/>
</dbReference>
<dbReference type="InterPro" id="IPR022941">
    <property type="entry name" value="SRP54"/>
</dbReference>